<organism evidence="2 3">
    <name type="scientific">Candidatus Danuiimicrobium aquiferis</name>
    <dbReference type="NCBI Taxonomy" id="1801832"/>
    <lineage>
        <taxon>Bacteria</taxon>
        <taxon>Pseudomonadati</taxon>
        <taxon>Candidatus Omnitrophota</taxon>
        <taxon>Candidatus Danuiimicrobium</taxon>
    </lineage>
</organism>
<reference evidence="2 3" key="1">
    <citation type="journal article" date="2016" name="Nat. Commun.">
        <title>Thousands of microbial genomes shed light on interconnected biogeochemical processes in an aquifer system.</title>
        <authorList>
            <person name="Anantharaman K."/>
            <person name="Brown C.T."/>
            <person name="Hug L.A."/>
            <person name="Sharon I."/>
            <person name="Castelle C.J."/>
            <person name="Probst A.J."/>
            <person name="Thomas B.C."/>
            <person name="Singh A."/>
            <person name="Wilkins M.J."/>
            <person name="Karaoz U."/>
            <person name="Brodie E.L."/>
            <person name="Williams K.H."/>
            <person name="Hubbard S.S."/>
            <person name="Banfield J.F."/>
        </authorList>
    </citation>
    <scope>NUCLEOTIDE SEQUENCE [LARGE SCALE GENOMIC DNA]</scope>
</reference>
<evidence type="ECO:0000259" key="1">
    <source>
        <dbReference type="Pfam" id="PF13643"/>
    </source>
</evidence>
<sequence length="232" mass="26584">MENVNFTCPYCSRHTTITEPNQFNSWEHFSLNKSKLGDIGLYISAITCPNKDCGRLFLKVFLTDAKYSGGGWTQTKAIQEWQLLPESEAKVLPDYIPPAIQEDYYESCRICKLSPKASATLARRCLQGMIRDFWDIRKNRLKDEVDALQSKVDPLVWEGIDAVRNVGNIGAHMEKDIDLIVGVEPDEAKLLIGLIETLIDDWYVDRKKKQDQLEKIKLMATEKKNAQKEDNK</sequence>
<protein>
    <recommendedName>
        <fullName evidence="1">DUF4145 domain-containing protein</fullName>
    </recommendedName>
</protein>
<comment type="caution">
    <text evidence="2">The sequence shown here is derived from an EMBL/GenBank/DDBJ whole genome shotgun (WGS) entry which is preliminary data.</text>
</comment>
<accession>A0A1G1L3Z5</accession>
<dbReference type="Proteomes" id="UP000178187">
    <property type="component" value="Unassembled WGS sequence"/>
</dbReference>
<dbReference type="AlphaFoldDB" id="A0A1G1L3Z5"/>
<dbReference type="InterPro" id="IPR025285">
    <property type="entry name" value="DUF4145"/>
</dbReference>
<dbReference type="Pfam" id="PF13643">
    <property type="entry name" value="DUF4145"/>
    <property type="match status" value="1"/>
</dbReference>
<evidence type="ECO:0000313" key="2">
    <source>
        <dbReference type="EMBL" id="OGW99599.1"/>
    </source>
</evidence>
<dbReference type="EMBL" id="MHFR01000002">
    <property type="protein sequence ID" value="OGW99599.1"/>
    <property type="molecule type" value="Genomic_DNA"/>
</dbReference>
<gene>
    <name evidence="2" type="ORF">A3G33_00265</name>
</gene>
<name>A0A1G1L3Z5_9BACT</name>
<evidence type="ECO:0000313" key="3">
    <source>
        <dbReference type="Proteomes" id="UP000178187"/>
    </source>
</evidence>
<proteinExistence type="predicted"/>
<feature type="domain" description="DUF4145" evidence="1">
    <location>
        <begin position="109"/>
        <end position="192"/>
    </location>
</feature>